<keyword evidence="2" id="KW-0808">Transferase</keyword>
<evidence type="ECO:0000256" key="3">
    <source>
        <dbReference type="ARBA" id="ARBA00023027"/>
    </source>
</evidence>
<feature type="region of interest" description="Disordered" evidence="5">
    <location>
        <begin position="1"/>
        <end position="119"/>
    </location>
</feature>
<dbReference type="Proteomes" id="UP000033647">
    <property type="component" value="Unassembled WGS sequence"/>
</dbReference>
<keyword evidence="3" id="KW-0520">NAD</keyword>
<dbReference type="Gene3D" id="3.30.1600.10">
    <property type="entry name" value="SIR2/SIRT2 'Small Domain"/>
    <property type="match status" value="1"/>
</dbReference>
<feature type="compositionally biased region" description="Polar residues" evidence="5">
    <location>
        <begin position="65"/>
        <end position="75"/>
    </location>
</feature>
<keyword evidence="4" id="KW-0479">Metal-binding</keyword>
<dbReference type="InterPro" id="IPR029035">
    <property type="entry name" value="DHS-like_NAD/FAD-binding_dom"/>
</dbReference>
<comment type="similarity">
    <text evidence="1">Belongs to the sirtuin family. Class I subfamily.</text>
</comment>
<dbReference type="InterPro" id="IPR003000">
    <property type="entry name" value="Sirtuin"/>
</dbReference>
<sequence>MHLPATTTTFQTTADMTSSEASSPLSSLPSSPPSSPLTEFSNSPSPPPSDEAMFQTRAAYPSPPASQQTSTNGSPTPDGMDSSAHTEKDGQPPAKRRRISKERTTEQLNLRGESIHPDEQDQLDRLMQVLHKRQKIVVIAGAGISVSAGIPDFRSSGGLFRSLKEEYNLKGSGKNLFDASVYRDDNSTSSFHDMVSTMSKLTKDAKPTAFHHMLATIAQEDRLLRLYSQNVDGIDTSLDPLKTCTPLAKEADGKWPRTVQLHGGLSKMVCSKCHELSDLDPELFDGPIAPLCPRCEEINDIRTNHEGKRSHGIGRLRPRMVLYNEHNPDDEAIGAVTKEDLRKRPDAVIVVGTTLKVPGVRRIVREMCATVRDRRGGVTVWINNDPPPVSKDLEDCWDIIVNGTSDAVARHAAMRQWDDPVLSEDYAEISEEAAKKTTEQALKVRLPTIIPAVPKLNEFCKATTATPRKPQDKGPEDWSPMVTPRHSIISSIEDGSSTAYAEDNITLMPSDTISVAAASDASMGLLTPSKSRKNSPAKNVSAISINDKLKSAPKTASAKGTKKVAAPPKKSNVEYVKPPKSQQVGKKAATSKPNISKAAKAKAAAVGSAPLTNSFRMGKSASYVSSPSMKGGKGGMDDDEEQEPNGSDRKSSQSKLRHVENSDFSPISEISPVDGRSNSMAGLTGLGVGSGAAGVGENGGLEVSKRKRISLGDIMN</sequence>
<name>A0A0F4GI16_9PEZI</name>
<keyword evidence="8" id="KW-1185">Reference proteome</keyword>
<dbReference type="PANTHER" id="PTHR47651:SF17">
    <property type="entry name" value="DEACETYLASE SIRTUIN-TYPE DOMAIN-CONTAINING PROTEIN"/>
    <property type="match status" value="1"/>
</dbReference>
<dbReference type="GO" id="GO:0070403">
    <property type="term" value="F:NAD+ binding"/>
    <property type="evidence" value="ECO:0007669"/>
    <property type="project" value="InterPro"/>
</dbReference>
<feature type="region of interest" description="Disordered" evidence="5">
    <location>
        <begin position="463"/>
        <end position="482"/>
    </location>
</feature>
<dbReference type="AlphaFoldDB" id="A0A0F4GI16"/>
<feature type="active site" description="Proton acceptor" evidence="4">
    <location>
        <position position="262"/>
    </location>
</feature>
<organism evidence="7 8">
    <name type="scientific">Zymoseptoria brevis</name>
    <dbReference type="NCBI Taxonomy" id="1047168"/>
    <lineage>
        <taxon>Eukaryota</taxon>
        <taxon>Fungi</taxon>
        <taxon>Dikarya</taxon>
        <taxon>Ascomycota</taxon>
        <taxon>Pezizomycotina</taxon>
        <taxon>Dothideomycetes</taxon>
        <taxon>Dothideomycetidae</taxon>
        <taxon>Mycosphaerellales</taxon>
        <taxon>Mycosphaerellaceae</taxon>
        <taxon>Zymoseptoria</taxon>
    </lineage>
</organism>
<comment type="caution">
    <text evidence="7">The sequence shown here is derived from an EMBL/GenBank/DDBJ whole genome shotgun (WGS) entry which is preliminary data.</text>
</comment>
<dbReference type="OrthoDB" id="2919105at2759"/>
<evidence type="ECO:0000313" key="8">
    <source>
        <dbReference type="Proteomes" id="UP000033647"/>
    </source>
</evidence>
<reference evidence="7 8" key="1">
    <citation type="submission" date="2015-03" db="EMBL/GenBank/DDBJ databases">
        <title>RNA-seq based gene annotation and comparative genomics of four Zymoseptoria species reveal species-specific pathogenicity related genes and transposable element activity.</title>
        <authorList>
            <person name="Grandaubert J."/>
            <person name="Bhattacharyya A."/>
            <person name="Stukenbrock E.H."/>
        </authorList>
    </citation>
    <scope>NUCLEOTIDE SEQUENCE [LARGE SCALE GENOMIC DNA]</scope>
    <source>
        <strain evidence="7 8">Zb18110</strain>
    </source>
</reference>
<dbReference type="PROSITE" id="PS50305">
    <property type="entry name" value="SIRTUIN"/>
    <property type="match status" value="1"/>
</dbReference>
<evidence type="ECO:0000259" key="6">
    <source>
        <dbReference type="PROSITE" id="PS50305"/>
    </source>
</evidence>
<protein>
    <recommendedName>
        <fullName evidence="6">Deacetylase sirtuin-type domain-containing protein</fullName>
    </recommendedName>
</protein>
<feature type="binding site" evidence="4">
    <location>
        <position position="292"/>
    </location>
    <ligand>
        <name>Zn(2+)</name>
        <dbReference type="ChEBI" id="CHEBI:29105"/>
    </ligand>
</feature>
<evidence type="ECO:0000256" key="1">
    <source>
        <dbReference type="ARBA" id="ARBA00006924"/>
    </source>
</evidence>
<dbReference type="SUPFAM" id="SSF52467">
    <property type="entry name" value="DHS-like NAD/FAD-binding domain"/>
    <property type="match status" value="1"/>
</dbReference>
<feature type="region of interest" description="Disordered" evidence="5">
    <location>
        <begin position="620"/>
        <end position="716"/>
    </location>
</feature>
<dbReference type="InterPro" id="IPR026591">
    <property type="entry name" value="Sirtuin_cat_small_dom_sf"/>
</dbReference>
<keyword evidence="4" id="KW-0862">Zinc</keyword>
<dbReference type="Pfam" id="PF02146">
    <property type="entry name" value="SIR2"/>
    <property type="match status" value="1"/>
</dbReference>
<accession>A0A0F4GI16</accession>
<dbReference type="EMBL" id="LAFY01000598">
    <property type="protein sequence ID" value="KJX96687.1"/>
    <property type="molecule type" value="Genomic_DNA"/>
</dbReference>
<feature type="compositionally biased region" description="Gly residues" evidence="5">
    <location>
        <begin position="684"/>
        <end position="699"/>
    </location>
</feature>
<feature type="binding site" evidence="4">
    <location>
        <position position="270"/>
    </location>
    <ligand>
        <name>Zn(2+)</name>
        <dbReference type="ChEBI" id="CHEBI:29105"/>
    </ligand>
</feature>
<evidence type="ECO:0000256" key="4">
    <source>
        <dbReference type="PROSITE-ProRule" id="PRU00236"/>
    </source>
</evidence>
<evidence type="ECO:0000313" key="7">
    <source>
        <dbReference type="EMBL" id="KJX96687.1"/>
    </source>
</evidence>
<dbReference type="InterPro" id="IPR026590">
    <property type="entry name" value="Ssirtuin_cat_dom"/>
</dbReference>
<feature type="domain" description="Deacetylase sirtuin-type" evidence="6">
    <location>
        <begin position="116"/>
        <end position="428"/>
    </location>
</feature>
<dbReference type="STRING" id="1047168.A0A0F4GI16"/>
<evidence type="ECO:0000256" key="5">
    <source>
        <dbReference type="SAM" id="MobiDB-lite"/>
    </source>
</evidence>
<gene>
    <name evidence="7" type="ORF">TI39_contig606g00005</name>
</gene>
<feature type="binding site" evidence="4">
    <location>
        <position position="295"/>
    </location>
    <ligand>
        <name>Zn(2+)</name>
        <dbReference type="ChEBI" id="CHEBI:29105"/>
    </ligand>
</feature>
<proteinExistence type="inferred from homology"/>
<dbReference type="GO" id="GO:0046872">
    <property type="term" value="F:metal ion binding"/>
    <property type="evidence" value="ECO:0007669"/>
    <property type="project" value="UniProtKB-KW"/>
</dbReference>
<feature type="compositionally biased region" description="Low complexity" evidence="5">
    <location>
        <begin position="1"/>
        <end position="29"/>
    </location>
</feature>
<feature type="region of interest" description="Disordered" evidence="5">
    <location>
        <begin position="551"/>
        <end position="595"/>
    </location>
</feature>
<feature type="binding site" evidence="4">
    <location>
        <position position="273"/>
    </location>
    <ligand>
        <name>Zn(2+)</name>
        <dbReference type="ChEBI" id="CHEBI:29105"/>
    </ligand>
</feature>
<dbReference type="PANTHER" id="PTHR47651">
    <property type="entry name" value="NAD-DEPENDENT HISTONE DEACETYLASE HST4"/>
    <property type="match status" value="1"/>
</dbReference>
<dbReference type="GO" id="GO:0016740">
    <property type="term" value="F:transferase activity"/>
    <property type="evidence" value="ECO:0007669"/>
    <property type="project" value="UniProtKB-KW"/>
</dbReference>
<dbReference type="Gene3D" id="3.40.50.1220">
    <property type="entry name" value="TPP-binding domain"/>
    <property type="match status" value="1"/>
</dbReference>
<feature type="compositionally biased region" description="Basic and acidic residues" evidence="5">
    <location>
        <begin position="646"/>
        <end position="661"/>
    </location>
</feature>
<evidence type="ECO:0000256" key="2">
    <source>
        <dbReference type="ARBA" id="ARBA00022679"/>
    </source>
</evidence>